<dbReference type="EMBL" id="CABPRJ010000010">
    <property type="protein sequence ID" value="VVC25272.1"/>
    <property type="molecule type" value="Genomic_DNA"/>
</dbReference>
<organism evidence="3 4">
    <name type="scientific">Cinara cedri</name>
    <dbReference type="NCBI Taxonomy" id="506608"/>
    <lineage>
        <taxon>Eukaryota</taxon>
        <taxon>Metazoa</taxon>
        <taxon>Ecdysozoa</taxon>
        <taxon>Arthropoda</taxon>
        <taxon>Hexapoda</taxon>
        <taxon>Insecta</taxon>
        <taxon>Pterygota</taxon>
        <taxon>Neoptera</taxon>
        <taxon>Paraneoptera</taxon>
        <taxon>Hemiptera</taxon>
        <taxon>Sternorrhyncha</taxon>
        <taxon>Aphidomorpha</taxon>
        <taxon>Aphidoidea</taxon>
        <taxon>Aphididae</taxon>
        <taxon>Lachninae</taxon>
        <taxon>Cinara</taxon>
    </lineage>
</organism>
<feature type="signal peptide" evidence="2">
    <location>
        <begin position="1"/>
        <end position="19"/>
    </location>
</feature>
<evidence type="ECO:0000256" key="2">
    <source>
        <dbReference type="SAM" id="SignalP"/>
    </source>
</evidence>
<gene>
    <name evidence="3" type="ORF">CINCED_3A025853</name>
</gene>
<evidence type="ECO:0000313" key="4">
    <source>
        <dbReference type="Proteomes" id="UP000325440"/>
    </source>
</evidence>
<evidence type="ECO:0000313" key="3">
    <source>
        <dbReference type="EMBL" id="VVC25272.1"/>
    </source>
</evidence>
<sequence>MNVLIPLALLVFLLNQNNAWSINNKNSEDIEKSNRKSLWDLISPKEIFERNIPTTAVVYKKKFKNSDLYNSFVKRTQSSLTPYESVDVMSDLKLFFDNLSANVKQMKEKQQSKYNIQRKYDTSYPGNYFRGRKPSDNVRNFVRHDDGESYRGTNNHDPGILWTGLGKKKRR</sequence>
<proteinExistence type="predicted"/>
<name>A0A5E4LZL4_9HEMI</name>
<keyword evidence="4" id="KW-1185">Reference proteome</keyword>
<dbReference type="OrthoDB" id="7477138at2759"/>
<accession>A0A5E4LZL4</accession>
<dbReference type="AlphaFoldDB" id="A0A5E4LZL4"/>
<dbReference type="Proteomes" id="UP000325440">
    <property type="component" value="Unassembled WGS sequence"/>
</dbReference>
<feature type="chain" id="PRO_5023061087" evidence="2">
    <location>
        <begin position="20"/>
        <end position="171"/>
    </location>
</feature>
<keyword evidence="2" id="KW-0732">Signal</keyword>
<protein>
    <submittedName>
        <fullName evidence="3">Uncharacterized protein</fullName>
    </submittedName>
</protein>
<reference evidence="3 4" key="1">
    <citation type="submission" date="2019-08" db="EMBL/GenBank/DDBJ databases">
        <authorList>
            <person name="Alioto T."/>
            <person name="Alioto T."/>
            <person name="Gomez Garrido J."/>
        </authorList>
    </citation>
    <scope>NUCLEOTIDE SEQUENCE [LARGE SCALE GENOMIC DNA]</scope>
</reference>
<feature type="region of interest" description="Disordered" evidence="1">
    <location>
        <begin position="146"/>
        <end position="171"/>
    </location>
</feature>
<evidence type="ECO:0000256" key="1">
    <source>
        <dbReference type="SAM" id="MobiDB-lite"/>
    </source>
</evidence>